<dbReference type="InterPro" id="IPR017183">
    <property type="entry name" value="Sigma54_dep_tscrpt_act_RtcR"/>
</dbReference>
<keyword evidence="5" id="KW-1185">Reference proteome</keyword>
<dbReference type="CDD" id="cd00009">
    <property type="entry name" value="AAA"/>
    <property type="match status" value="1"/>
</dbReference>
<dbReference type="EMBL" id="RAWG01000013">
    <property type="protein sequence ID" value="RKH47228.1"/>
    <property type="molecule type" value="Genomic_DNA"/>
</dbReference>
<dbReference type="Gene3D" id="1.10.8.60">
    <property type="match status" value="1"/>
</dbReference>
<dbReference type="PIRSF" id="PIRSF037354">
    <property type="entry name" value="Txn_actvtr_RtcR"/>
    <property type="match status" value="1"/>
</dbReference>
<dbReference type="PANTHER" id="PTHR32071:SF14">
    <property type="entry name" value="TRANSCRIPTIONAL REGULATORY PROTEIN RTCR"/>
    <property type="match status" value="1"/>
</dbReference>
<evidence type="ECO:0000259" key="3">
    <source>
        <dbReference type="PROSITE" id="PS50045"/>
    </source>
</evidence>
<dbReference type="InterPro" id="IPR002078">
    <property type="entry name" value="Sigma_54_int"/>
</dbReference>
<dbReference type="InterPro" id="IPR009715">
    <property type="entry name" value="RtcR"/>
</dbReference>
<dbReference type="Pfam" id="PF06956">
    <property type="entry name" value="RtcR"/>
    <property type="match status" value="1"/>
</dbReference>
<dbReference type="Proteomes" id="UP000273405">
    <property type="component" value="Unassembled WGS sequence"/>
</dbReference>
<dbReference type="RefSeq" id="WP_120623836.1">
    <property type="nucleotide sequence ID" value="NZ_RAWG01000013.1"/>
</dbReference>
<reference evidence="5" key="1">
    <citation type="submission" date="2018-09" db="EMBL/GenBank/DDBJ databases">
        <authorList>
            <person name="Livingstone P.G."/>
            <person name="Whitworth D.E."/>
        </authorList>
    </citation>
    <scope>NUCLEOTIDE SEQUENCE [LARGE SCALE GENOMIC DNA]</scope>
    <source>
        <strain evidence="5">CA040B</strain>
    </source>
</reference>
<name>A0A3A8NSM4_9BACT</name>
<protein>
    <submittedName>
        <fullName evidence="4">AAA family ATPase</fullName>
    </submittedName>
</protein>
<organism evidence="4 5">
    <name type="scientific">Corallococcus sicarius</name>
    <dbReference type="NCBI Taxonomy" id="2316726"/>
    <lineage>
        <taxon>Bacteria</taxon>
        <taxon>Pseudomonadati</taxon>
        <taxon>Myxococcota</taxon>
        <taxon>Myxococcia</taxon>
        <taxon>Myxococcales</taxon>
        <taxon>Cystobacterineae</taxon>
        <taxon>Myxococcaceae</taxon>
        <taxon>Corallococcus</taxon>
    </lineage>
</organism>
<evidence type="ECO:0000256" key="2">
    <source>
        <dbReference type="ARBA" id="ARBA00022840"/>
    </source>
</evidence>
<gene>
    <name evidence="4" type="ORF">D7X12_03470</name>
</gene>
<dbReference type="PROSITE" id="PS50045">
    <property type="entry name" value="SIGMA54_INTERACT_4"/>
    <property type="match status" value="1"/>
</dbReference>
<proteinExistence type="predicted"/>
<dbReference type="GO" id="GO:0005524">
    <property type="term" value="F:ATP binding"/>
    <property type="evidence" value="ECO:0007669"/>
    <property type="project" value="UniProtKB-KW"/>
</dbReference>
<sequence length="545" mass="60378">MAQKTKARRTVVIGMLGTTLDTGTGTQRWTRWRPTVALCQQEDLVVHRLELLHPPRVTSLAKVIQEDIAQVSPETQVRLTSLDIRDPWNLEETYGALLDHVRAHPFHPEEEDYLVHITTGTHIAQICMFLLVESRLIPGRLVQTSPGNAGSRSASGTHTLIDLDLSNYDTLAARFRQQQREGLSFLKSGIDTHNAAFNRLIERIEQVAVQSRAPLLLTGPTGAGKSQLAKRIYALKKSRNQVVGPFVDLNCATLRGDGAMSTLFGHVKGSFTGAVGDRPGLMRQANGGVLFLDEIGELGADEQAMLLRALEDKRFLPVGADKEAESDFQLIAGTNRDLQLDVERGRFREDLLARINLWTFRLPALRERPEDIAPNLQFELDQASQALGTRVTMSKEAQEHFLRFATSPEARWNGNFRDLNAAVLRMSTLAAGGRMTREVVDEELERLRTQWRPAGAAASAHDDVLAQVLGPARAAELDRFDRVQLADVVGVCRSARSLSDAGRTLFAQSRAQKKSVNDADRLRKYLARFGLGWADVNGRGMADAE</sequence>
<dbReference type="OrthoDB" id="9770562at2"/>
<evidence type="ECO:0000256" key="1">
    <source>
        <dbReference type="ARBA" id="ARBA00022741"/>
    </source>
</evidence>
<dbReference type="Pfam" id="PF25601">
    <property type="entry name" value="AAA_lid_14"/>
    <property type="match status" value="1"/>
</dbReference>
<dbReference type="PANTHER" id="PTHR32071">
    <property type="entry name" value="TRANSCRIPTIONAL REGULATORY PROTEIN"/>
    <property type="match status" value="1"/>
</dbReference>
<keyword evidence="2" id="KW-0067">ATP-binding</keyword>
<dbReference type="SUPFAM" id="SSF52540">
    <property type="entry name" value="P-loop containing nucleoside triphosphate hydrolases"/>
    <property type="match status" value="1"/>
</dbReference>
<keyword evidence="1" id="KW-0547">Nucleotide-binding</keyword>
<accession>A0A3A8NSM4</accession>
<dbReference type="InterPro" id="IPR003593">
    <property type="entry name" value="AAA+_ATPase"/>
</dbReference>
<dbReference type="Gene3D" id="3.40.50.300">
    <property type="entry name" value="P-loop containing nucleotide triphosphate hydrolases"/>
    <property type="match status" value="1"/>
</dbReference>
<dbReference type="NCBIfam" id="NF038308">
    <property type="entry name" value="RNA_repair_RtcR"/>
    <property type="match status" value="1"/>
</dbReference>
<comment type="caution">
    <text evidence="4">The sequence shown here is derived from an EMBL/GenBank/DDBJ whole genome shotgun (WGS) entry which is preliminary data.</text>
</comment>
<dbReference type="AlphaFoldDB" id="A0A3A8NSM4"/>
<dbReference type="SMART" id="SM00382">
    <property type="entry name" value="AAA"/>
    <property type="match status" value="1"/>
</dbReference>
<dbReference type="InterPro" id="IPR058031">
    <property type="entry name" value="AAA_lid_NorR"/>
</dbReference>
<dbReference type="GO" id="GO:0003700">
    <property type="term" value="F:DNA-binding transcription factor activity"/>
    <property type="evidence" value="ECO:0007669"/>
    <property type="project" value="InterPro"/>
</dbReference>
<evidence type="ECO:0000313" key="4">
    <source>
        <dbReference type="EMBL" id="RKH47228.1"/>
    </source>
</evidence>
<dbReference type="Pfam" id="PF00158">
    <property type="entry name" value="Sigma54_activat"/>
    <property type="match status" value="1"/>
</dbReference>
<evidence type="ECO:0000313" key="5">
    <source>
        <dbReference type="Proteomes" id="UP000273405"/>
    </source>
</evidence>
<dbReference type="InterPro" id="IPR027417">
    <property type="entry name" value="P-loop_NTPase"/>
</dbReference>
<feature type="domain" description="Sigma-54 factor interaction" evidence="3">
    <location>
        <begin position="190"/>
        <end position="428"/>
    </location>
</feature>